<dbReference type="RefSeq" id="WP_016875744.1">
    <property type="nucleotide sequence ID" value="NZ_AJLN01000098.1"/>
</dbReference>
<dbReference type="Gene3D" id="3.40.630.20">
    <property type="entry name" value="Peptidase C15, pyroglutamyl peptidase I-like"/>
    <property type="match status" value="2"/>
</dbReference>
<evidence type="ECO:0000256" key="3">
    <source>
        <dbReference type="ARBA" id="ARBA00022801"/>
    </source>
</evidence>
<dbReference type="SUPFAM" id="SSF53182">
    <property type="entry name" value="Pyrrolidone carboxyl peptidase (pyroglutamate aminopeptidase)"/>
    <property type="match status" value="1"/>
</dbReference>
<reference evidence="5 6" key="1">
    <citation type="journal article" date="2019" name="Genome Biol. Evol.">
        <title>Day and night: Metabolic profiles and evolutionary relationships of six axenic non-marine cyanobacteria.</title>
        <authorList>
            <person name="Will S.E."/>
            <person name="Henke P."/>
            <person name="Boedeker C."/>
            <person name="Huang S."/>
            <person name="Brinkmann H."/>
            <person name="Rohde M."/>
            <person name="Jarek M."/>
            <person name="Friedl T."/>
            <person name="Seufert S."/>
            <person name="Schumacher M."/>
            <person name="Overmann J."/>
            <person name="Neumann-Schaal M."/>
            <person name="Petersen J."/>
        </authorList>
    </citation>
    <scope>NUCLEOTIDE SEQUENCE [LARGE SCALE GENOMIC DNA]</scope>
    <source>
        <strain evidence="5 6">PCC 6912</strain>
    </source>
</reference>
<comment type="similarity">
    <text evidence="1">Belongs to the peptidase C15 family.</text>
</comment>
<gene>
    <name evidence="5" type="ORF">PCC6912_47390</name>
</gene>
<evidence type="ECO:0008006" key="7">
    <source>
        <dbReference type="Google" id="ProtNLM"/>
    </source>
</evidence>
<evidence type="ECO:0000313" key="6">
    <source>
        <dbReference type="Proteomes" id="UP000268857"/>
    </source>
</evidence>
<dbReference type="OrthoDB" id="9779738at2"/>
<keyword evidence="2" id="KW-0645">Protease</keyword>
<dbReference type="GO" id="GO:0008234">
    <property type="term" value="F:cysteine-type peptidase activity"/>
    <property type="evidence" value="ECO:0007669"/>
    <property type="project" value="UniProtKB-KW"/>
</dbReference>
<keyword evidence="6" id="KW-1185">Reference proteome</keyword>
<proteinExistence type="inferred from homology"/>
<dbReference type="InterPro" id="IPR016125">
    <property type="entry name" value="Peptidase_C15-like"/>
</dbReference>
<dbReference type="EMBL" id="RSCJ01000024">
    <property type="protein sequence ID" value="RUR75508.1"/>
    <property type="molecule type" value="Genomic_DNA"/>
</dbReference>
<organism evidence="5 6">
    <name type="scientific">Chlorogloeopsis fritschii PCC 6912</name>
    <dbReference type="NCBI Taxonomy" id="211165"/>
    <lineage>
        <taxon>Bacteria</taxon>
        <taxon>Bacillati</taxon>
        <taxon>Cyanobacteriota</taxon>
        <taxon>Cyanophyceae</taxon>
        <taxon>Nostocales</taxon>
        <taxon>Chlorogloeopsidaceae</taxon>
        <taxon>Chlorogloeopsis</taxon>
    </lineage>
</organism>
<evidence type="ECO:0000256" key="1">
    <source>
        <dbReference type="ARBA" id="ARBA00006641"/>
    </source>
</evidence>
<comment type="caution">
    <text evidence="5">The sequence shown here is derived from an EMBL/GenBank/DDBJ whole genome shotgun (WGS) entry which is preliminary data.</text>
</comment>
<dbReference type="AlphaFoldDB" id="A0A433N2Z2"/>
<dbReference type="Pfam" id="PF01470">
    <property type="entry name" value="Peptidase_C15"/>
    <property type="match status" value="1"/>
</dbReference>
<evidence type="ECO:0000256" key="2">
    <source>
        <dbReference type="ARBA" id="ARBA00022670"/>
    </source>
</evidence>
<evidence type="ECO:0000256" key="4">
    <source>
        <dbReference type="ARBA" id="ARBA00022807"/>
    </source>
</evidence>
<protein>
    <recommendedName>
        <fullName evidence="7">Peptidase C15</fullName>
    </recommendedName>
</protein>
<name>A0A433N2Z2_CHLFR</name>
<sequence length="170" mass="19127">MKRSFLLTSFDTWLPHQQSNSADDLLIELAKLDSISHTLSFLRLLPVDVRLASAQVFEKITELKPDRIVCCGMAEKRTLLSVESNASCGESVLHTKVNLEQLVLGTAAVEISHDCGKFVCEGLYYSVLDYLQQCQLKVPCIFIHVPILTEENLPSILSDFLLIIHRLALW</sequence>
<dbReference type="STRING" id="211165.GCA_000317285_03699"/>
<dbReference type="Proteomes" id="UP000268857">
    <property type="component" value="Unassembled WGS sequence"/>
</dbReference>
<accession>A0A433N2Z2</accession>
<keyword evidence="3" id="KW-0378">Hydrolase</keyword>
<dbReference type="InterPro" id="IPR036440">
    <property type="entry name" value="Peptidase_C15-like_sf"/>
</dbReference>
<keyword evidence="4" id="KW-0788">Thiol protease</keyword>
<dbReference type="GO" id="GO:0006508">
    <property type="term" value="P:proteolysis"/>
    <property type="evidence" value="ECO:0007669"/>
    <property type="project" value="UniProtKB-KW"/>
</dbReference>
<evidence type="ECO:0000313" key="5">
    <source>
        <dbReference type="EMBL" id="RUR75508.1"/>
    </source>
</evidence>